<dbReference type="Gramene" id="Bo7g003630.1">
    <property type="protein sequence ID" value="Bo7g003630.1"/>
    <property type="gene ID" value="Bo7g003630"/>
</dbReference>
<dbReference type="PANTHER" id="PTHR33411">
    <property type="entry name" value="OS08G0392500 PROTEIN"/>
    <property type="match status" value="1"/>
</dbReference>
<feature type="compositionally biased region" description="Basic residues" evidence="1">
    <location>
        <begin position="1"/>
        <end position="10"/>
    </location>
</feature>
<reference evidence="2" key="2">
    <citation type="submission" date="2015-03" db="UniProtKB">
        <authorList>
            <consortium name="EnsemblPlants"/>
        </authorList>
    </citation>
    <scope>IDENTIFICATION</scope>
</reference>
<feature type="region of interest" description="Disordered" evidence="1">
    <location>
        <begin position="1"/>
        <end position="54"/>
    </location>
</feature>
<reference evidence="2 3" key="1">
    <citation type="journal article" date="2014" name="Genome Biol.">
        <title>Transcriptome and methylome profiling reveals relics of genome dominance in the mesopolyploid Brassica oleracea.</title>
        <authorList>
            <person name="Parkin I.A."/>
            <person name="Koh C."/>
            <person name="Tang H."/>
            <person name="Robinson S.J."/>
            <person name="Kagale S."/>
            <person name="Clarke W.E."/>
            <person name="Town C.D."/>
            <person name="Nixon J."/>
            <person name="Krishnakumar V."/>
            <person name="Bidwell S.L."/>
            <person name="Denoeud F."/>
            <person name="Belcram H."/>
            <person name="Links M.G."/>
            <person name="Just J."/>
            <person name="Clarke C."/>
            <person name="Bender T."/>
            <person name="Huebert T."/>
            <person name="Mason A.S."/>
            <person name="Pires J.C."/>
            <person name="Barker G."/>
            <person name="Moore J."/>
            <person name="Walley P.G."/>
            <person name="Manoli S."/>
            <person name="Batley J."/>
            <person name="Edwards D."/>
            <person name="Nelson M.N."/>
            <person name="Wang X."/>
            <person name="Paterson A.H."/>
            <person name="King G."/>
            <person name="Bancroft I."/>
            <person name="Chalhoub B."/>
            <person name="Sharpe A.G."/>
        </authorList>
    </citation>
    <scope>NUCLEOTIDE SEQUENCE</scope>
    <source>
        <strain evidence="2 3">cv. TO1000</strain>
    </source>
</reference>
<keyword evidence="3" id="KW-1185">Reference proteome</keyword>
<dbReference type="InterPro" id="IPR004252">
    <property type="entry name" value="Probable_transposase_24"/>
</dbReference>
<evidence type="ECO:0000313" key="2">
    <source>
        <dbReference type="EnsemblPlants" id="Bo7g003630.1"/>
    </source>
</evidence>
<dbReference type="AlphaFoldDB" id="A0A0D3D2A6"/>
<feature type="compositionally biased region" description="Low complexity" evidence="1">
    <location>
        <begin position="18"/>
        <end position="49"/>
    </location>
</feature>
<dbReference type="HOGENOM" id="CLU_040720_0_0_1"/>
<protein>
    <submittedName>
        <fullName evidence="2">Uncharacterized protein</fullName>
    </submittedName>
</protein>
<dbReference type="Pfam" id="PF03004">
    <property type="entry name" value="Transposase_24"/>
    <property type="match status" value="1"/>
</dbReference>
<evidence type="ECO:0000256" key="1">
    <source>
        <dbReference type="SAM" id="MobiDB-lite"/>
    </source>
</evidence>
<dbReference type="EnsemblPlants" id="Bo7g003630.1">
    <property type="protein sequence ID" value="Bo7g003630.1"/>
    <property type="gene ID" value="Bo7g003630"/>
</dbReference>
<proteinExistence type="predicted"/>
<dbReference type="eggNOG" id="ENOG502S9GY">
    <property type="taxonomic scope" value="Eukaryota"/>
</dbReference>
<sequence length="520" mass="59928">MSKPRQRRGRGGTGSQSGGSSSRNPDSASPHSSFHTPPSPFLAPAAAPVHAPPGPPGVMSVAELVRQSGRDHLPYLTPYPHGRGQTWFNRYGNGISAWINRMMYSALDKGHPTFTDFSSDKQHLWFRQFAQEFNWNSDDTLVIYHHFVHKVMDNYWKQIHEWKKKWEINKVPKSINDTVWKDLCVHWDKKETKETSSTNSTNRRSDCKGKGVFTHNLDAQSIATLGDRMAEENDCEPVDDLALMKRSYTNKKTGQIDDGLVREVVTLVQTQVQDEVSQLQTDDDDSTASTNLSRTRINEIVQSLVPKKKGRLVGLDRRSRSLPPFSAPLPFVDPEVLTAQLKDKDDRISVLETQMAAQQTGYEAQMRLNQQVMEMMEMMRRMYPNEEMNPRKFPTNFSSEFSEGSVPRKFPMKIPRNISSELPRIGPSENPSKYPEEVLPQYIPRTFPTNWWSSEFPRKFISSEFRRKFPRGFRGKMNFRRVISENLFRREWSTSVQRRRSFNLIRSAGRKKKTDCDISS</sequence>
<organism evidence="2 3">
    <name type="scientific">Brassica oleracea var. oleracea</name>
    <dbReference type="NCBI Taxonomy" id="109376"/>
    <lineage>
        <taxon>Eukaryota</taxon>
        <taxon>Viridiplantae</taxon>
        <taxon>Streptophyta</taxon>
        <taxon>Embryophyta</taxon>
        <taxon>Tracheophyta</taxon>
        <taxon>Spermatophyta</taxon>
        <taxon>Magnoliopsida</taxon>
        <taxon>eudicotyledons</taxon>
        <taxon>Gunneridae</taxon>
        <taxon>Pentapetalae</taxon>
        <taxon>rosids</taxon>
        <taxon>malvids</taxon>
        <taxon>Brassicales</taxon>
        <taxon>Brassicaceae</taxon>
        <taxon>Brassiceae</taxon>
        <taxon>Brassica</taxon>
    </lineage>
</organism>
<dbReference type="Proteomes" id="UP000032141">
    <property type="component" value="Chromosome C7"/>
</dbReference>
<name>A0A0D3D2A6_BRAOL</name>
<dbReference type="PANTHER" id="PTHR33411:SF34">
    <property type="entry name" value="PROTEIN, PUTATIVE-RELATED"/>
    <property type="match status" value="1"/>
</dbReference>
<accession>A0A0D3D2A6</accession>
<evidence type="ECO:0000313" key="3">
    <source>
        <dbReference type="Proteomes" id="UP000032141"/>
    </source>
</evidence>